<dbReference type="PANTHER" id="PTHR43842:SF2">
    <property type="entry name" value="PROPIONYL-COA CARBOXYLASE BETA CHAIN, MITOCHONDRIAL"/>
    <property type="match status" value="1"/>
</dbReference>
<accession>A0A653AGM0</accession>
<organism evidence="3">
    <name type="scientific">Uncultured Desulfatiglans sp</name>
    <dbReference type="NCBI Taxonomy" id="1748965"/>
    <lineage>
        <taxon>Bacteria</taxon>
        <taxon>Pseudomonadati</taxon>
        <taxon>Thermodesulfobacteriota</taxon>
        <taxon>Desulfobacteria</taxon>
        <taxon>Desulfatiglandales</taxon>
        <taxon>Desulfatiglandaceae</taxon>
        <taxon>Desulfatiglans</taxon>
        <taxon>environmental samples</taxon>
    </lineage>
</organism>
<dbReference type="InterPro" id="IPR051047">
    <property type="entry name" value="AccD/PCCB"/>
</dbReference>
<dbReference type="InterPro" id="IPR011762">
    <property type="entry name" value="COA_CT_N"/>
</dbReference>
<dbReference type="Gene3D" id="3.90.226.10">
    <property type="entry name" value="2-enoyl-CoA Hydratase, Chain A, domain 1"/>
    <property type="match status" value="2"/>
</dbReference>
<dbReference type="InterPro" id="IPR034733">
    <property type="entry name" value="AcCoA_carboxyl_beta"/>
</dbReference>
<evidence type="ECO:0000313" key="3">
    <source>
        <dbReference type="EMBL" id="VBB47045.1"/>
    </source>
</evidence>
<dbReference type="PANTHER" id="PTHR43842">
    <property type="entry name" value="PROPIONYL-COA CARBOXYLASE BETA CHAIN"/>
    <property type="match status" value="1"/>
</dbReference>
<protein>
    <submittedName>
        <fullName evidence="3">Putative propionyl-CoA carboxylase beta chain</fullName>
        <ecNumber evidence="3">6.4.1.3</ecNumber>
    </submittedName>
</protein>
<dbReference type="AlphaFoldDB" id="A0A653AGM0"/>
<dbReference type="GO" id="GO:0004658">
    <property type="term" value="F:propionyl-CoA carboxylase activity"/>
    <property type="evidence" value="ECO:0007669"/>
    <property type="project" value="UniProtKB-EC"/>
</dbReference>
<evidence type="ECO:0000259" key="1">
    <source>
        <dbReference type="PROSITE" id="PS50980"/>
    </source>
</evidence>
<dbReference type="SUPFAM" id="SSF52096">
    <property type="entry name" value="ClpP/crotonase"/>
    <property type="match status" value="2"/>
</dbReference>
<proteinExistence type="predicted"/>
<dbReference type="InterPro" id="IPR029045">
    <property type="entry name" value="ClpP/crotonase-like_dom_sf"/>
</dbReference>
<dbReference type="InterPro" id="IPR011763">
    <property type="entry name" value="COA_CT_C"/>
</dbReference>
<feature type="domain" description="CoA carboxyltransferase C-terminal" evidence="2">
    <location>
        <begin position="257"/>
        <end position="495"/>
    </location>
</feature>
<dbReference type="EC" id="6.4.1.3" evidence="3"/>
<keyword evidence="3" id="KW-0436">Ligase</keyword>
<gene>
    <name evidence="3" type="ORF">TRIP_B50109</name>
</gene>
<reference evidence="3" key="1">
    <citation type="submission" date="2018-07" db="EMBL/GenBank/DDBJ databases">
        <authorList>
            <consortium name="Genoscope - CEA"/>
            <person name="William W."/>
        </authorList>
    </citation>
    <scope>NUCLEOTIDE SEQUENCE</scope>
    <source>
        <strain evidence="3">IK1</strain>
    </source>
</reference>
<dbReference type="EMBL" id="UPXX01000032">
    <property type="protein sequence ID" value="VBB47045.1"/>
    <property type="molecule type" value="Genomic_DNA"/>
</dbReference>
<dbReference type="Pfam" id="PF01039">
    <property type="entry name" value="Carboxyl_trans"/>
    <property type="match status" value="1"/>
</dbReference>
<feature type="domain" description="CoA carboxyltransferase N-terminal" evidence="1">
    <location>
        <begin position="1"/>
        <end position="260"/>
    </location>
</feature>
<name>A0A653AGM0_UNCDX</name>
<dbReference type="PROSITE" id="PS50989">
    <property type="entry name" value="COA_CT_CTER"/>
    <property type="match status" value="1"/>
</dbReference>
<dbReference type="PROSITE" id="PS50980">
    <property type="entry name" value="COA_CT_NTER"/>
    <property type="match status" value="1"/>
</dbReference>
<evidence type="ECO:0000259" key="2">
    <source>
        <dbReference type="PROSITE" id="PS50989"/>
    </source>
</evidence>
<sequence>MDYDEGRTRFEDERAWVQRGNPPRLERHLAKGKLHVSQRVSMLLDEGSWLEYGEFARSVEPGFEERSPRDGVMTGLGRIHGRTVAVLGDDVTVLGGTQSFVSVRKVDRIIDIATRNGFPILSLSEGGGVRIPDGIGSGFTRLSGLETVKSLSWLANHDRRPLMLCGVFGYTYGDPAFRAGMADITLMVEDSSVAVSSPPLLQVAINETITDRDLGGPHIHETSTGTVDLVVKTEQDCIRTLRKILHLLRPPESPSDPPDRLLPDLETIVPHNNRQVYDMKKVIDRVCDHGEWIELKPKFGKGLIIGLGRIGGRAVGIMASQPMSGGGSVDAKSLRKSASFMEFASRRKIPLLVIQDIPGFLIGSEVEKDGMVNAIAAHSGTMDRVDVPMVTLIIRKSYGAAYYFLGMAATGAQFVAAWPNAEISFIAPEMGAAILTKHADPARKAQALQQARADLTKSASVWDSAYEYWIDAIIRPEETRRVVCQALDFFAKDCA</sequence>